<organism evidence="2">
    <name type="scientific">Fonticula alba</name>
    <name type="common">Slime mold</name>
    <dbReference type="NCBI Taxonomy" id="691883"/>
    <lineage>
        <taxon>Eukaryota</taxon>
        <taxon>Rotosphaerida</taxon>
        <taxon>Fonticulaceae</taxon>
        <taxon>Fonticula</taxon>
    </lineage>
</organism>
<dbReference type="InterPro" id="IPR038906">
    <property type="entry name" value="TTC36"/>
</dbReference>
<protein>
    <recommendedName>
        <fullName evidence="4">Tetratricopeptide repeat protein</fullName>
    </recommendedName>
</protein>
<dbReference type="GeneID" id="20527775"/>
<dbReference type="InterPro" id="IPR011990">
    <property type="entry name" value="TPR-like_helical_dom_sf"/>
</dbReference>
<comment type="similarity">
    <text evidence="1">Belongs to the TTC36 family.</text>
</comment>
<dbReference type="OrthoDB" id="539634at2759"/>
<evidence type="ECO:0000313" key="2">
    <source>
        <dbReference type="EMBL" id="KCV70697.1"/>
    </source>
</evidence>
<sequence length="215" mass="23052">MASDRPNLTDDQILSIVFDEDPASTPAASANDLDAVDFEMAPIPAEVKDKHLRIISLAASGKLDEALPQLVALTQEHPTFAGAFNDLAQTYRLLRREEDAMGALDLAIELLTKGASGTPVLIQAEDRKKVLAAAFTQRAMLRRFLGGASEEADELARVDFERAAALGSEFAKREAAKLHPIAKLCDSMVSQMMKDYRATLGGAPGPACSRPSDGN</sequence>
<evidence type="ECO:0000313" key="3">
    <source>
        <dbReference type="Proteomes" id="UP000030693"/>
    </source>
</evidence>
<accession>A0A058ZB94</accession>
<reference evidence="2" key="1">
    <citation type="submission" date="2013-04" db="EMBL/GenBank/DDBJ databases">
        <title>The Genome Sequence of Fonticula alba ATCC 38817.</title>
        <authorList>
            <consortium name="The Broad Institute Genomics Platform"/>
            <person name="Russ C."/>
            <person name="Cuomo C."/>
            <person name="Burger G."/>
            <person name="Gray M.W."/>
            <person name="Holland P.W.H."/>
            <person name="King N."/>
            <person name="Lang F.B.F."/>
            <person name="Roger A.J."/>
            <person name="Ruiz-Trillo I."/>
            <person name="Brown M."/>
            <person name="Walker B."/>
            <person name="Young S."/>
            <person name="Zeng Q."/>
            <person name="Gargeya S."/>
            <person name="Fitzgerald M."/>
            <person name="Haas B."/>
            <person name="Abouelleil A."/>
            <person name="Allen A.W."/>
            <person name="Alvarado L."/>
            <person name="Arachchi H.M."/>
            <person name="Berlin A.M."/>
            <person name="Chapman S.B."/>
            <person name="Gainer-Dewar J."/>
            <person name="Goldberg J."/>
            <person name="Griggs A."/>
            <person name="Gujja S."/>
            <person name="Hansen M."/>
            <person name="Howarth C."/>
            <person name="Imamovic A."/>
            <person name="Ireland A."/>
            <person name="Larimer J."/>
            <person name="McCowan C."/>
            <person name="Murphy C."/>
            <person name="Pearson M."/>
            <person name="Poon T.W."/>
            <person name="Priest M."/>
            <person name="Roberts A."/>
            <person name="Saif S."/>
            <person name="Shea T."/>
            <person name="Sisk P."/>
            <person name="Sykes S."/>
            <person name="Wortman J."/>
            <person name="Nusbaum C."/>
            <person name="Birren B."/>
        </authorList>
    </citation>
    <scope>NUCLEOTIDE SEQUENCE [LARGE SCALE GENOMIC DNA]</scope>
    <source>
        <strain evidence="2">ATCC 38817</strain>
    </source>
</reference>
<dbReference type="SUPFAM" id="SSF48452">
    <property type="entry name" value="TPR-like"/>
    <property type="match status" value="1"/>
</dbReference>
<dbReference type="Proteomes" id="UP000030693">
    <property type="component" value="Unassembled WGS sequence"/>
</dbReference>
<dbReference type="AlphaFoldDB" id="A0A058ZB94"/>
<dbReference type="RefSeq" id="XP_009495213.1">
    <property type="nucleotide sequence ID" value="XM_009496938.1"/>
</dbReference>
<dbReference type="GO" id="GO:0006570">
    <property type="term" value="P:tyrosine metabolic process"/>
    <property type="evidence" value="ECO:0007669"/>
    <property type="project" value="TreeGrafter"/>
</dbReference>
<name>A0A058ZB94_FONAL</name>
<dbReference type="PANTHER" id="PTHR21405:SF0">
    <property type="entry name" value="TETRATRICOPEPTIDE REPEAT PROTEIN 36"/>
    <property type="match status" value="1"/>
</dbReference>
<proteinExistence type="inferred from homology"/>
<dbReference type="PANTHER" id="PTHR21405">
    <property type="entry name" value="CDNA SEQUENCE BC021608"/>
    <property type="match status" value="1"/>
</dbReference>
<dbReference type="EMBL" id="KB932204">
    <property type="protein sequence ID" value="KCV70697.1"/>
    <property type="molecule type" value="Genomic_DNA"/>
</dbReference>
<keyword evidence="3" id="KW-1185">Reference proteome</keyword>
<dbReference type="Gene3D" id="1.25.40.10">
    <property type="entry name" value="Tetratricopeptide repeat domain"/>
    <property type="match status" value="1"/>
</dbReference>
<dbReference type="STRING" id="691883.A0A058ZB94"/>
<dbReference type="eggNOG" id="KOG4555">
    <property type="taxonomic scope" value="Eukaryota"/>
</dbReference>
<gene>
    <name evidence="2" type="ORF">H696_03050</name>
</gene>
<evidence type="ECO:0008006" key="4">
    <source>
        <dbReference type="Google" id="ProtNLM"/>
    </source>
</evidence>
<evidence type="ECO:0000256" key="1">
    <source>
        <dbReference type="ARBA" id="ARBA00006995"/>
    </source>
</evidence>